<dbReference type="Gene3D" id="1.10.10.10">
    <property type="entry name" value="Winged helix-like DNA-binding domain superfamily/Winged helix DNA-binding domain"/>
    <property type="match status" value="1"/>
</dbReference>
<gene>
    <name evidence="7" type="ORF">ACFPFW_12445</name>
</gene>
<sequence length="183" mass="20255">MAARTETAFDHGAAIMACAGQDADALRELYDREAPSMIGVALRIVRRKDLAEEIVHDAFVQIWRKASQFDATLGSGRSWMYAIVRNRALSVIRDRSREDLVDDADLDGLVEQTDHDDLVSRLPDRDALRVCLERLEAPRRASVVLAYAGGLSHGEIAGKLGVPLGTVKAWIRRSLISLRQCMA</sequence>
<comment type="similarity">
    <text evidence="1">Belongs to the sigma-70 factor family. ECF subfamily.</text>
</comment>
<keyword evidence="3" id="KW-0731">Sigma factor</keyword>
<protein>
    <submittedName>
        <fullName evidence="7">Sigma-70 family RNA polymerase sigma factor</fullName>
    </submittedName>
</protein>
<evidence type="ECO:0000256" key="4">
    <source>
        <dbReference type="ARBA" id="ARBA00023163"/>
    </source>
</evidence>
<keyword evidence="8" id="KW-1185">Reference proteome</keyword>
<dbReference type="Proteomes" id="UP001595796">
    <property type="component" value="Unassembled WGS sequence"/>
</dbReference>
<dbReference type="SUPFAM" id="SSF88659">
    <property type="entry name" value="Sigma3 and sigma4 domains of RNA polymerase sigma factors"/>
    <property type="match status" value="1"/>
</dbReference>
<keyword evidence="2" id="KW-0805">Transcription regulation</keyword>
<keyword evidence="4" id="KW-0804">Transcription</keyword>
<dbReference type="NCBIfam" id="TIGR02937">
    <property type="entry name" value="sigma70-ECF"/>
    <property type="match status" value="1"/>
</dbReference>
<dbReference type="InterPro" id="IPR007627">
    <property type="entry name" value="RNA_pol_sigma70_r2"/>
</dbReference>
<dbReference type="InterPro" id="IPR013325">
    <property type="entry name" value="RNA_pol_sigma_r2"/>
</dbReference>
<evidence type="ECO:0000256" key="1">
    <source>
        <dbReference type="ARBA" id="ARBA00010641"/>
    </source>
</evidence>
<evidence type="ECO:0000259" key="5">
    <source>
        <dbReference type="Pfam" id="PF04542"/>
    </source>
</evidence>
<organism evidence="7 8">
    <name type="scientific">Flaviflagellibacter deserti</name>
    <dbReference type="NCBI Taxonomy" id="2267266"/>
    <lineage>
        <taxon>Bacteria</taxon>
        <taxon>Pseudomonadati</taxon>
        <taxon>Pseudomonadota</taxon>
        <taxon>Alphaproteobacteria</taxon>
        <taxon>Hyphomicrobiales</taxon>
        <taxon>Flaviflagellibacter</taxon>
    </lineage>
</organism>
<reference evidence="8" key="1">
    <citation type="journal article" date="2019" name="Int. J. Syst. Evol. Microbiol.">
        <title>The Global Catalogue of Microorganisms (GCM) 10K type strain sequencing project: providing services to taxonomists for standard genome sequencing and annotation.</title>
        <authorList>
            <consortium name="The Broad Institute Genomics Platform"/>
            <consortium name="The Broad Institute Genome Sequencing Center for Infectious Disease"/>
            <person name="Wu L."/>
            <person name="Ma J."/>
        </authorList>
    </citation>
    <scope>NUCLEOTIDE SEQUENCE [LARGE SCALE GENOMIC DNA]</scope>
    <source>
        <strain evidence="8">CGMCC 1.16444</strain>
    </source>
</reference>
<evidence type="ECO:0000256" key="2">
    <source>
        <dbReference type="ARBA" id="ARBA00023015"/>
    </source>
</evidence>
<dbReference type="RefSeq" id="WP_379770937.1">
    <property type="nucleotide sequence ID" value="NZ_JBHSJF010000006.1"/>
</dbReference>
<evidence type="ECO:0000256" key="3">
    <source>
        <dbReference type="ARBA" id="ARBA00023082"/>
    </source>
</evidence>
<dbReference type="Pfam" id="PF08281">
    <property type="entry name" value="Sigma70_r4_2"/>
    <property type="match status" value="1"/>
</dbReference>
<evidence type="ECO:0000259" key="6">
    <source>
        <dbReference type="Pfam" id="PF08281"/>
    </source>
</evidence>
<dbReference type="InterPro" id="IPR014284">
    <property type="entry name" value="RNA_pol_sigma-70_dom"/>
</dbReference>
<comment type="caution">
    <text evidence="7">The sequence shown here is derived from an EMBL/GenBank/DDBJ whole genome shotgun (WGS) entry which is preliminary data.</text>
</comment>
<dbReference type="InterPro" id="IPR013324">
    <property type="entry name" value="RNA_pol_sigma_r3/r4-like"/>
</dbReference>
<dbReference type="EMBL" id="JBHSJF010000006">
    <property type="protein sequence ID" value="MFC5068819.1"/>
    <property type="molecule type" value="Genomic_DNA"/>
</dbReference>
<dbReference type="InterPro" id="IPR036388">
    <property type="entry name" value="WH-like_DNA-bd_sf"/>
</dbReference>
<evidence type="ECO:0000313" key="7">
    <source>
        <dbReference type="EMBL" id="MFC5068819.1"/>
    </source>
</evidence>
<accession>A0ABV9Z5M2</accession>
<dbReference type="InterPro" id="IPR013249">
    <property type="entry name" value="RNA_pol_sigma70_r4_t2"/>
</dbReference>
<dbReference type="PANTHER" id="PTHR43133">
    <property type="entry name" value="RNA POLYMERASE ECF-TYPE SIGMA FACTO"/>
    <property type="match status" value="1"/>
</dbReference>
<dbReference type="Gene3D" id="1.10.1740.10">
    <property type="match status" value="1"/>
</dbReference>
<dbReference type="InterPro" id="IPR039425">
    <property type="entry name" value="RNA_pol_sigma-70-like"/>
</dbReference>
<feature type="domain" description="RNA polymerase sigma-70 region 2" evidence="5">
    <location>
        <begin position="29"/>
        <end position="97"/>
    </location>
</feature>
<name>A0ABV9Z5M2_9HYPH</name>
<feature type="domain" description="RNA polymerase sigma factor 70 region 4 type 2" evidence="6">
    <location>
        <begin position="126"/>
        <end position="175"/>
    </location>
</feature>
<dbReference type="Pfam" id="PF04542">
    <property type="entry name" value="Sigma70_r2"/>
    <property type="match status" value="1"/>
</dbReference>
<proteinExistence type="inferred from homology"/>
<evidence type="ECO:0000313" key="8">
    <source>
        <dbReference type="Proteomes" id="UP001595796"/>
    </source>
</evidence>
<dbReference type="PANTHER" id="PTHR43133:SF62">
    <property type="entry name" value="RNA POLYMERASE SIGMA FACTOR SIGZ"/>
    <property type="match status" value="1"/>
</dbReference>
<dbReference type="SUPFAM" id="SSF88946">
    <property type="entry name" value="Sigma2 domain of RNA polymerase sigma factors"/>
    <property type="match status" value="1"/>
</dbReference>